<dbReference type="Proteomes" id="UP000199708">
    <property type="component" value="Unassembled WGS sequence"/>
</dbReference>
<proteinExistence type="predicted"/>
<name>A0A1G7RY77_9LACT</name>
<gene>
    <name evidence="1" type="ORF">SAMN05421791_103224</name>
</gene>
<organism evidence="1 2">
    <name type="scientific">Facklamia miroungae</name>
    <dbReference type="NCBI Taxonomy" id="120956"/>
    <lineage>
        <taxon>Bacteria</taxon>
        <taxon>Bacillati</taxon>
        <taxon>Bacillota</taxon>
        <taxon>Bacilli</taxon>
        <taxon>Lactobacillales</taxon>
        <taxon>Aerococcaceae</taxon>
        <taxon>Facklamia</taxon>
    </lineage>
</organism>
<dbReference type="InterPro" id="IPR016181">
    <property type="entry name" value="Acyl_CoA_acyltransferase"/>
</dbReference>
<evidence type="ECO:0000313" key="2">
    <source>
        <dbReference type="Proteomes" id="UP000199708"/>
    </source>
</evidence>
<dbReference type="STRING" id="120956.SAMN05421791_103224"/>
<dbReference type="Gene3D" id="3.40.630.30">
    <property type="match status" value="1"/>
</dbReference>
<dbReference type="AlphaFoldDB" id="A0A1G7RY77"/>
<sequence length="49" mass="5804">MTEACKAMVNYMFELGYRKILIKSVIENISSNIVIEKIDFSFLKKRKFI</sequence>
<dbReference type="EMBL" id="FNCK01000003">
    <property type="protein sequence ID" value="SDG15728.1"/>
    <property type="molecule type" value="Genomic_DNA"/>
</dbReference>
<dbReference type="SUPFAM" id="SSF55729">
    <property type="entry name" value="Acyl-CoA N-acyltransferases (Nat)"/>
    <property type="match status" value="1"/>
</dbReference>
<evidence type="ECO:0000313" key="1">
    <source>
        <dbReference type="EMBL" id="SDG15728.1"/>
    </source>
</evidence>
<reference evidence="1 2" key="1">
    <citation type="submission" date="2016-10" db="EMBL/GenBank/DDBJ databases">
        <authorList>
            <person name="de Groot N.N."/>
        </authorList>
    </citation>
    <scope>NUCLEOTIDE SEQUENCE [LARGE SCALE GENOMIC DNA]</scope>
    <source>
        <strain evidence="1 2">ATCC BAA-466</strain>
    </source>
</reference>
<keyword evidence="2" id="KW-1185">Reference proteome</keyword>
<accession>A0A1G7RY77</accession>
<protein>
    <submittedName>
        <fullName evidence="1">Uncharacterized protein</fullName>
    </submittedName>
</protein>